<dbReference type="AlphaFoldDB" id="A0A182E0E1"/>
<reference evidence="3" key="1">
    <citation type="submission" date="2016-06" db="UniProtKB">
        <authorList>
            <consortium name="WormBaseParasite"/>
        </authorList>
    </citation>
    <scope>IDENTIFICATION</scope>
</reference>
<keyword evidence="2" id="KW-1185">Reference proteome</keyword>
<dbReference type="Proteomes" id="UP000271087">
    <property type="component" value="Unassembled WGS sequence"/>
</dbReference>
<gene>
    <name evidence="1" type="ORF">NOO_LOCUS1417</name>
</gene>
<name>A0A182E0E1_ONCOC</name>
<accession>A0A182E0E1</accession>
<evidence type="ECO:0000313" key="1">
    <source>
        <dbReference type="EMBL" id="VDK64127.1"/>
    </source>
</evidence>
<evidence type="ECO:0000313" key="3">
    <source>
        <dbReference type="WBParaSite" id="nOo.2.0.1.t01417-RA"/>
    </source>
</evidence>
<organism evidence="3">
    <name type="scientific">Onchocerca ochengi</name>
    <name type="common">Filarial nematode worm</name>
    <dbReference type="NCBI Taxonomy" id="42157"/>
    <lineage>
        <taxon>Eukaryota</taxon>
        <taxon>Metazoa</taxon>
        <taxon>Ecdysozoa</taxon>
        <taxon>Nematoda</taxon>
        <taxon>Chromadorea</taxon>
        <taxon>Rhabditida</taxon>
        <taxon>Spirurina</taxon>
        <taxon>Spiruromorpha</taxon>
        <taxon>Filarioidea</taxon>
        <taxon>Onchocercidae</taxon>
        <taxon>Onchocerca</taxon>
    </lineage>
</organism>
<sequence length="104" mass="11992">MAEDISHRIRKENSNINMDFTIGIYNEALIMIEDLRLEIANKVRNQLGMPSPNRSAAALFDVELRHEQKFQSNYTSIVYTSHNSRNKNKMELTANNLEILPKNG</sequence>
<proteinExistence type="predicted"/>
<reference evidence="1 2" key="2">
    <citation type="submission" date="2018-08" db="EMBL/GenBank/DDBJ databases">
        <authorList>
            <person name="Laetsch R D."/>
            <person name="Stevens L."/>
            <person name="Kumar S."/>
            <person name="Blaxter L. M."/>
        </authorList>
    </citation>
    <scope>NUCLEOTIDE SEQUENCE [LARGE SCALE GENOMIC DNA]</scope>
</reference>
<dbReference type="OrthoDB" id="5864836at2759"/>
<protein>
    <submittedName>
        <fullName evidence="1 3">Uncharacterized protein</fullName>
    </submittedName>
</protein>
<dbReference type="WBParaSite" id="nOo.2.0.1.t01417-RA">
    <property type="protein sequence ID" value="nOo.2.0.1.t01417-RA"/>
    <property type="gene ID" value="nOo.2.0.1.g01417"/>
</dbReference>
<evidence type="ECO:0000313" key="2">
    <source>
        <dbReference type="Proteomes" id="UP000271087"/>
    </source>
</evidence>
<dbReference type="EMBL" id="UYRW01000178">
    <property type="protein sequence ID" value="VDK64127.1"/>
    <property type="molecule type" value="Genomic_DNA"/>
</dbReference>